<evidence type="ECO:0000256" key="2">
    <source>
        <dbReference type="ARBA" id="ARBA00023125"/>
    </source>
</evidence>
<gene>
    <name evidence="5" type="ORF">H9849_02875</name>
</gene>
<accession>A0A9D1X3K8</accession>
<keyword evidence="3" id="KW-0804">Transcription</keyword>
<dbReference type="Gene3D" id="3.40.50.2300">
    <property type="match status" value="2"/>
</dbReference>
<protein>
    <submittedName>
        <fullName evidence="5">LacI family DNA-binding transcriptional regulator</fullName>
    </submittedName>
</protein>
<proteinExistence type="predicted"/>
<dbReference type="SMART" id="SM00354">
    <property type="entry name" value="HTH_LACI"/>
    <property type="match status" value="1"/>
</dbReference>
<keyword evidence="1" id="KW-0805">Transcription regulation</keyword>
<dbReference type="AlphaFoldDB" id="A0A9D1X3K8"/>
<dbReference type="CDD" id="cd01392">
    <property type="entry name" value="HTH_LacI"/>
    <property type="match status" value="1"/>
</dbReference>
<dbReference type="InterPro" id="IPR046335">
    <property type="entry name" value="LacI/GalR-like_sensor"/>
</dbReference>
<dbReference type="PANTHER" id="PTHR30146:SF109">
    <property type="entry name" value="HTH-TYPE TRANSCRIPTIONAL REGULATOR GALS"/>
    <property type="match status" value="1"/>
</dbReference>
<feature type="domain" description="HTH lacI-type" evidence="4">
    <location>
        <begin position="2"/>
        <end position="65"/>
    </location>
</feature>
<evidence type="ECO:0000313" key="5">
    <source>
        <dbReference type="EMBL" id="HIX71946.1"/>
    </source>
</evidence>
<keyword evidence="2 5" id="KW-0238">DNA-binding</keyword>
<sequence>MKASIKQISEITGFSPATISNALNHKKGVNRNTANTIFQVAKEIGYISENKISKIKLVIYKRNGLIIDDSPFFSVLLKGVENECTASGYELVMCNLDRDAPDYKEQVAAIMSDASTGVILLGTELLDDEYPIFMNGSCPMVLLDSWSSNFPMNAVLINNADSAVNAVQYLIHRGHRKIGYLRGRFRIKAFTSRSTGYSRALMKNGIPMDNEYVFTVSTTMDGAYRDMRDYLEKKPAMPTAFFADDDMIALGCIKAFEEYGYRVPEDISVIGFDDLPFCEISTPRLTTIKVSKYEMGQMAVRRLIELIKDGNNKIHTKTQVCTELIERDSVADLRFAAPKGGK</sequence>
<dbReference type="GO" id="GO:0003700">
    <property type="term" value="F:DNA-binding transcription factor activity"/>
    <property type="evidence" value="ECO:0007669"/>
    <property type="project" value="TreeGrafter"/>
</dbReference>
<dbReference type="Gene3D" id="1.10.260.40">
    <property type="entry name" value="lambda repressor-like DNA-binding domains"/>
    <property type="match status" value="1"/>
</dbReference>
<dbReference type="SUPFAM" id="SSF47413">
    <property type="entry name" value="lambda repressor-like DNA-binding domains"/>
    <property type="match status" value="1"/>
</dbReference>
<dbReference type="SUPFAM" id="SSF53822">
    <property type="entry name" value="Periplasmic binding protein-like I"/>
    <property type="match status" value="1"/>
</dbReference>
<comment type="caution">
    <text evidence="5">The sequence shown here is derived from an EMBL/GenBank/DDBJ whole genome shotgun (WGS) entry which is preliminary data.</text>
</comment>
<organism evidence="5 6">
    <name type="scientific">Candidatus Anaerobutyricum stercoripullorum</name>
    <dbReference type="NCBI Taxonomy" id="2838456"/>
    <lineage>
        <taxon>Bacteria</taxon>
        <taxon>Bacillati</taxon>
        <taxon>Bacillota</taxon>
        <taxon>Clostridia</taxon>
        <taxon>Lachnospirales</taxon>
        <taxon>Lachnospiraceae</taxon>
        <taxon>Anaerobutyricum</taxon>
    </lineage>
</organism>
<dbReference type="Pfam" id="PF13377">
    <property type="entry name" value="Peripla_BP_3"/>
    <property type="match status" value="1"/>
</dbReference>
<dbReference type="InterPro" id="IPR000843">
    <property type="entry name" value="HTH_LacI"/>
</dbReference>
<evidence type="ECO:0000313" key="6">
    <source>
        <dbReference type="Proteomes" id="UP000886805"/>
    </source>
</evidence>
<dbReference type="GO" id="GO:0000976">
    <property type="term" value="F:transcription cis-regulatory region binding"/>
    <property type="evidence" value="ECO:0007669"/>
    <property type="project" value="TreeGrafter"/>
</dbReference>
<dbReference type="InterPro" id="IPR028082">
    <property type="entry name" value="Peripla_BP_I"/>
</dbReference>
<evidence type="ECO:0000256" key="3">
    <source>
        <dbReference type="ARBA" id="ARBA00023163"/>
    </source>
</evidence>
<dbReference type="PANTHER" id="PTHR30146">
    <property type="entry name" value="LACI-RELATED TRANSCRIPTIONAL REPRESSOR"/>
    <property type="match status" value="1"/>
</dbReference>
<dbReference type="InterPro" id="IPR010982">
    <property type="entry name" value="Lambda_DNA-bd_dom_sf"/>
</dbReference>
<dbReference type="Proteomes" id="UP000886805">
    <property type="component" value="Unassembled WGS sequence"/>
</dbReference>
<evidence type="ECO:0000259" key="4">
    <source>
        <dbReference type="SMART" id="SM00354"/>
    </source>
</evidence>
<evidence type="ECO:0000256" key="1">
    <source>
        <dbReference type="ARBA" id="ARBA00023015"/>
    </source>
</evidence>
<reference evidence="5" key="2">
    <citation type="submission" date="2021-04" db="EMBL/GenBank/DDBJ databases">
        <authorList>
            <person name="Gilroy R."/>
        </authorList>
    </citation>
    <scope>NUCLEOTIDE SEQUENCE</scope>
    <source>
        <strain evidence="5">ChiSxjej3B15-1167</strain>
    </source>
</reference>
<reference evidence="5" key="1">
    <citation type="journal article" date="2021" name="PeerJ">
        <title>Extensive microbial diversity within the chicken gut microbiome revealed by metagenomics and culture.</title>
        <authorList>
            <person name="Gilroy R."/>
            <person name="Ravi A."/>
            <person name="Getino M."/>
            <person name="Pursley I."/>
            <person name="Horton D.L."/>
            <person name="Alikhan N.F."/>
            <person name="Baker D."/>
            <person name="Gharbi K."/>
            <person name="Hall N."/>
            <person name="Watson M."/>
            <person name="Adriaenssens E.M."/>
            <person name="Foster-Nyarko E."/>
            <person name="Jarju S."/>
            <person name="Secka A."/>
            <person name="Antonio M."/>
            <person name="Oren A."/>
            <person name="Chaudhuri R.R."/>
            <person name="La Ragione R."/>
            <person name="Hildebrand F."/>
            <person name="Pallen M.J."/>
        </authorList>
    </citation>
    <scope>NUCLEOTIDE SEQUENCE</scope>
    <source>
        <strain evidence="5">ChiSxjej3B15-1167</strain>
    </source>
</reference>
<name>A0A9D1X3K8_9FIRM</name>
<dbReference type="EMBL" id="DXEQ01000085">
    <property type="protein sequence ID" value="HIX71946.1"/>
    <property type="molecule type" value="Genomic_DNA"/>
</dbReference>